<dbReference type="InterPro" id="IPR034332">
    <property type="entry name" value="Upp_B"/>
</dbReference>
<dbReference type="InterPro" id="IPR029057">
    <property type="entry name" value="PRTase-like"/>
</dbReference>
<dbReference type="GO" id="GO:0004845">
    <property type="term" value="F:uracil phosphoribosyltransferase activity"/>
    <property type="evidence" value="ECO:0007669"/>
    <property type="project" value="UniProtKB-UniRule"/>
</dbReference>
<comment type="similarity">
    <text evidence="2 15">Belongs to the UPRTase family.</text>
</comment>
<evidence type="ECO:0000256" key="8">
    <source>
        <dbReference type="ARBA" id="ARBA00022842"/>
    </source>
</evidence>
<keyword evidence="9 15" id="KW-0342">GTP-binding</keyword>
<dbReference type="SUPFAM" id="SSF53271">
    <property type="entry name" value="PRTase-like"/>
    <property type="match status" value="1"/>
</dbReference>
<feature type="binding site" evidence="15">
    <location>
        <begin position="130"/>
        <end position="138"/>
    </location>
    <ligand>
        <name>5-phospho-alpha-D-ribose 1-diphosphate</name>
        <dbReference type="ChEBI" id="CHEBI:58017"/>
    </ligand>
</feature>
<evidence type="ECO:0000259" key="16">
    <source>
        <dbReference type="Pfam" id="PF14681"/>
    </source>
</evidence>
<evidence type="ECO:0000256" key="13">
    <source>
        <dbReference type="ARBA" id="ARBA00072146"/>
    </source>
</evidence>
<evidence type="ECO:0000313" key="18">
    <source>
        <dbReference type="Proteomes" id="UP000680020"/>
    </source>
</evidence>
<dbReference type="NCBIfam" id="NF001097">
    <property type="entry name" value="PRK00129.1"/>
    <property type="match status" value="1"/>
</dbReference>
<dbReference type="EMBL" id="JAGIBU010000006">
    <property type="protein sequence ID" value="MBS7825025.1"/>
    <property type="molecule type" value="Genomic_DNA"/>
</dbReference>
<name>A0AB35BXK9_9GAMM</name>
<organism evidence="17 18">
    <name type="scientific">Wohlfahrtiimonas chitiniclastica</name>
    <dbReference type="NCBI Taxonomy" id="400946"/>
    <lineage>
        <taxon>Bacteria</taxon>
        <taxon>Pseudomonadati</taxon>
        <taxon>Pseudomonadota</taxon>
        <taxon>Gammaproteobacteria</taxon>
        <taxon>Cardiobacteriales</taxon>
        <taxon>Ignatzschineriaceae</taxon>
        <taxon>Wohlfahrtiimonas</taxon>
    </lineage>
</organism>
<evidence type="ECO:0000256" key="14">
    <source>
        <dbReference type="ARBA" id="ARBA00079807"/>
    </source>
</evidence>
<feature type="binding site" evidence="15">
    <location>
        <position position="78"/>
    </location>
    <ligand>
        <name>5-phospho-alpha-D-ribose 1-diphosphate</name>
        <dbReference type="ChEBI" id="CHEBI:58017"/>
    </ligand>
</feature>
<evidence type="ECO:0000256" key="3">
    <source>
        <dbReference type="ARBA" id="ARBA00011894"/>
    </source>
</evidence>
<dbReference type="Proteomes" id="UP000680020">
    <property type="component" value="Unassembled WGS sequence"/>
</dbReference>
<dbReference type="InterPro" id="IPR050054">
    <property type="entry name" value="UPRTase/APRTase"/>
</dbReference>
<feature type="binding site" evidence="15">
    <location>
        <position position="193"/>
    </location>
    <ligand>
        <name>uracil</name>
        <dbReference type="ChEBI" id="CHEBI:17568"/>
    </ligand>
</feature>
<evidence type="ECO:0000256" key="15">
    <source>
        <dbReference type="HAMAP-Rule" id="MF_01218"/>
    </source>
</evidence>
<evidence type="ECO:0000256" key="12">
    <source>
        <dbReference type="ARBA" id="ARBA00056901"/>
    </source>
</evidence>
<dbReference type="RefSeq" id="WP_008315263.1">
    <property type="nucleotide sequence ID" value="NZ_JAGIBR010000015.1"/>
</dbReference>
<protein>
    <recommendedName>
        <fullName evidence="13 15">Uracil phosphoribosyltransferase</fullName>
        <ecNumber evidence="3 15">2.4.2.9</ecNumber>
    </recommendedName>
    <alternativeName>
        <fullName evidence="10 15">UMP pyrophosphorylase</fullName>
    </alternativeName>
    <alternativeName>
        <fullName evidence="14 15">UPRTase</fullName>
    </alternativeName>
</protein>
<dbReference type="GO" id="GO:0006223">
    <property type="term" value="P:uracil salvage"/>
    <property type="evidence" value="ECO:0007669"/>
    <property type="project" value="InterPro"/>
</dbReference>
<comment type="cofactor">
    <cofactor evidence="15">
        <name>Mg(2+)</name>
        <dbReference type="ChEBI" id="CHEBI:18420"/>
    </cofactor>
    <text evidence="15">Binds 1 Mg(2+) ion per subunit. The magnesium is bound as Mg-PRPP.</text>
</comment>
<dbReference type="AlphaFoldDB" id="A0AB35BXK9"/>
<dbReference type="FunFam" id="3.40.50.2020:FF:000003">
    <property type="entry name" value="Uracil phosphoribosyltransferase"/>
    <property type="match status" value="1"/>
</dbReference>
<keyword evidence="6 15" id="KW-0808">Transferase</keyword>
<proteinExistence type="inferred from homology"/>
<dbReference type="Gene3D" id="3.40.50.2020">
    <property type="match status" value="1"/>
</dbReference>
<dbReference type="NCBIfam" id="TIGR01091">
    <property type="entry name" value="upp"/>
    <property type="match status" value="1"/>
</dbReference>
<comment type="catalytic activity">
    <reaction evidence="11 15">
        <text>UMP + diphosphate = 5-phospho-alpha-D-ribose 1-diphosphate + uracil</text>
        <dbReference type="Rhea" id="RHEA:13017"/>
        <dbReference type="ChEBI" id="CHEBI:17568"/>
        <dbReference type="ChEBI" id="CHEBI:33019"/>
        <dbReference type="ChEBI" id="CHEBI:57865"/>
        <dbReference type="ChEBI" id="CHEBI:58017"/>
        <dbReference type="EC" id="2.4.2.9"/>
    </reaction>
</comment>
<comment type="activity regulation">
    <text evidence="15">Allosterically activated by GTP.</text>
</comment>
<dbReference type="GO" id="GO:0000287">
    <property type="term" value="F:magnesium ion binding"/>
    <property type="evidence" value="ECO:0007669"/>
    <property type="project" value="UniProtKB-UniRule"/>
</dbReference>
<dbReference type="GO" id="GO:0005525">
    <property type="term" value="F:GTP binding"/>
    <property type="evidence" value="ECO:0007669"/>
    <property type="project" value="UniProtKB-KW"/>
</dbReference>
<dbReference type="HAMAP" id="MF_01218_B">
    <property type="entry name" value="Upp_B"/>
    <property type="match status" value="1"/>
</dbReference>
<comment type="caution">
    <text evidence="17">The sequence shown here is derived from an EMBL/GenBank/DDBJ whole genome shotgun (WGS) entry which is preliminary data.</text>
</comment>
<evidence type="ECO:0000256" key="1">
    <source>
        <dbReference type="ARBA" id="ARBA00005180"/>
    </source>
</evidence>
<dbReference type="EC" id="2.4.2.9" evidence="3 15"/>
<comment type="pathway">
    <text evidence="1 15">Pyrimidine metabolism; UMP biosynthesis via salvage pathway; UMP from uracil: step 1/1.</text>
</comment>
<accession>A0AB35BXK9</accession>
<keyword evidence="7 15" id="KW-0547">Nucleotide-binding</keyword>
<evidence type="ECO:0000313" key="17">
    <source>
        <dbReference type="EMBL" id="MBS7825025.1"/>
    </source>
</evidence>
<evidence type="ECO:0000256" key="11">
    <source>
        <dbReference type="ARBA" id="ARBA00052919"/>
    </source>
</evidence>
<evidence type="ECO:0000256" key="6">
    <source>
        <dbReference type="ARBA" id="ARBA00022679"/>
    </source>
</evidence>
<feature type="binding site" evidence="15">
    <location>
        <position position="103"/>
    </location>
    <ligand>
        <name>5-phospho-alpha-D-ribose 1-diphosphate</name>
        <dbReference type="ChEBI" id="CHEBI:58017"/>
    </ligand>
</feature>
<dbReference type="PANTHER" id="PTHR32315:SF4">
    <property type="entry name" value="URACIL PHOSPHORIBOSYLTRANSFERASE, CHLOROPLASTIC"/>
    <property type="match status" value="1"/>
</dbReference>
<keyword evidence="8 15" id="KW-0460">Magnesium</keyword>
<gene>
    <name evidence="15 17" type="primary">upp</name>
    <name evidence="17" type="ORF">J7561_07380</name>
</gene>
<evidence type="ECO:0000256" key="7">
    <source>
        <dbReference type="ARBA" id="ARBA00022741"/>
    </source>
</evidence>
<dbReference type="CDD" id="cd06223">
    <property type="entry name" value="PRTases_typeI"/>
    <property type="match status" value="1"/>
</dbReference>
<dbReference type="GO" id="GO:0044206">
    <property type="term" value="P:UMP salvage"/>
    <property type="evidence" value="ECO:0007669"/>
    <property type="project" value="UniProtKB-UniRule"/>
</dbReference>
<comment type="function">
    <text evidence="12 15">Catalyzes the conversion of uracil and 5-phospho-alpha-D-ribose 1-diphosphate (PRPP) to UMP and diphosphate.</text>
</comment>
<evidence type="ECO:0000256" key="2">
    <source>
        <dbReference type="ARBA" id="ARBA00009516"/>
    </source>
</evidence>
<dbReference type="Pfam" id="PF14681">
    <property type="entry name" value="UPRTase"/>
    <property type="match status" value="1"/>
</dbReference>
<feature type="binding site" evidence="15">
    <location>
        <begin position="198"/>
        <end position="200"/>
    </location>
    <ligand>
        <name>uracil</name>
        <dbReference type="ChEBI" id="CHEBI:17568"/>
    </ligand>
</feature>
<evidence type="ECO:0000256" key="4">
    <source>
        <dbReference type="ARBA" id="ARBA00022533"/>
    </source>
</evidence>
<dbReference type="InterPro" id="IPR000836">
    <property type="entry name" value="PRTase_dom"/>
</dbReference>
<sequence length="211" mass="23027">MKVVEVKHPLVAHKLGLLRKKEISTAEFRRLSSEIAMSLLYEATKDLETEMVTIEGWAGKVEVERLKGRKVTLVPILRAGIGMLDGALDLVPGARVSVVGFERDEETLEARPYYAKLTSFMEERTAVILDPMLATGGTLIATLDLLKEKGCTKIKGIFLVCAPEGLEAVKAKHPDIEIYTASIDDGLNEDAYILPGLGDAGDKIFGTVMPE</sequence>
<dbReference type="InterPro" id="IPR005765">
    <property type="entry name" value="UPRT"/>
</dbReference>
<dbReference type="PANTHER" id="PTHR32315">
    <property type="entry name" value="ADENINE PHOSPHORIBOSYLTRANSFERASE"/>
    <property type="match status" value="1"/>
</dbReference>
<dbReference type="GeneID" id="58263544"/>
<keyword evidence="4 15" id="KW-0021">Allosteric enzyme</keyword>
<dbReference type="GO" id="GO:0005737">
    <property type="term" value="C:cytoplasm"/>
    <property type="evidence" value="ECO:0007669"/>
    <property type="project" value="UniProtKB-ARBA"/>
</dbReference>
<evidence type="ECO:0000256" key="9">
    <source>
        <dbReference type="ARBA" id="ARBA00023134"/>
    </source>
</evidence>
<feature type="domain" description="Phosphoribosyltransferase" evidence="16">
    <location>
        <begin position="6"/>
        <end position="207"/>
    </location>
</feature>
<keyword evidence="5 15" id="KW-0328">Glycosyltransferase</keyword>
<feature type="binding site" evidence="15">
    <location>
        <position position="199"/>
    </location>
    <ligand>
        <name>5-phospho-alpha-D-ribose 1-diphosphate</name>
        <dbReference type="ChEBI" id="CHEBI:58017"/>
    </ligand>
</feature>
<evidence type="ECO:0000256" key="10">
    <source>
        <dbReference type="ARBA" id="ARBA00031082"/>
    </source>
</evidence>
<reference evidence="17" key="1">
    <citation type="submission" date="2021-03" db="EMBL/GenBank/DDBJ databases">
        <title>Identification and antibiotic profiling of Wohlfahrtiimonas chitiniclastica, an underestimated human pathogen.</title>
        <authorList>
            <person name="Kopf A."/>
            <person name="Bunk B."/>
            <person name="Coldewey S."/>
            <person name="Gunzer F."/>
            <person name="Riedel T."/>
            <person name="Schroettner P."/>
        </authorList>
    </citation>
    <scope>NUCLEOTIDE SEQUENCE</scope>
    <source>
        <strain evidence="17">DSM 100917</strain>
    </source>
</reference>
<evidence type="ECO:0000256" key="5">
    <source>
        <dbReference type="ARBA" id="ARBA00022676"/>
    </source>
</evidence>